<dbReference type="Pfam" id="PF00691">
    <property type="entry name" value="OmpA"/>
    <property type="match status" value="1"/>
</dbReference>
<sequence>APRAPSMPEALARGAAVAPLALHGRGLNPLVQAANALLDLVVPLRFLPAPPDMESLRQRLSEHVRRFEAAARASQIDVEMVAAARYALCTVLDETISSTPWGGGVWNSRSLLVAFHNEAWGGEKFFVILQRLSQDPRANLDLLELMYLCLSLGLEGRYRVIDRGHDQLATLRDRLLLMIQRQRGLLEVDLSPRWRGAPAPQRSVLRRVPLWVLAAATAAALLVLQLSYSWWLNRASDPVFAQLGALRVAPPPRTPAVLPPGPAPQRVARFLAPEIAAGLVSVTETADRSTVTLRGDGVFASGSAEVARGQLPVLARIGDALRTVPGKVLVIGHTDNTKPALSARLPSNYDLSKARARSVVALLAERSGPPTRYSGEGRGESEPVAPNDSAANRARNRRVEIVVLTPPQPQ</sequence>
<dbReference type="Pfam" id="PF09850">
    <property type="entry name" value="DotU"/>
    <property type="match status" value="1"/>
</dbReference>
<evidence type="ECO:0000259" key="3">
    <source>
        <dbReference type="PROSITE" id="PS51123"/>
    </source>
</evidence>
<gene>
    <name evidence="4" type="primary">tssL</name>
    <name evidence="4" type="ORF">GTP38_25500</name>
</gene>
<dbReference type="NCBIfam" id="NF038228">
    <property type="entry name" value="IcmH_DotU_IVB"/>
    <property type="match status" value="1"/>
</dbReference>
<dbReference type="Gene3D" id="3.30.1330.60">
    <property type="entry name" value="OmpA-like domain"/>
    <property type="match status" value="1"/>
</dbReference>
<dbReference type="InterPro" id="IPR006665">
    <property type="entry name" value="OmpA-like"/>
</dbReference>
<dbReference type="RefSeq" id="WP_160992993.1">
    <property type="nucleotide sequence ID" value="NZ_WWCO01000051.1"/>
</dbReference>
<evidence type="ECO:0000313" key="4">
    <source>
        <dbReference type="EMBL" id="MYM37685.1"/>
    </source>
</evidence>
<dbReference type="NCBIfam" id="TIGR03349">
    <property type="entry name" value="IV_VI_DotU"/>
    <property type="match status" value="1"/>
</dbReference>
<dbReference type="CDD" id="cd07185">
    <property type="entry name" value="OmpA_C-like"/>
    <property type="match status" value="1"/>
</dbReference>
<keyword evidence="5" id="KW-1185">Reference proteome</keyword>
<evidence type="ECO:0000313" key="5">
    <source>
        <dbReference type="Proteomes" id="UP000449678"/>
    </source>
</evidence>
<dbReference type="Gene3D" id="1.25.40.590">
    <property type="entry name" value="Type IV / VI secretion system, DotU"/>
    <property type="match status" value="1"/>
</dbReference>
<evidence type="ECO:0000256" key="1">
    <source>
        <dbReference type="PROSITE-ProRule" id="PRU00473"/>
    </source>
</evidence>
<reference evidence="4 5" key="1">
    <citation type="submission" date="2019-12" db="EMBL/GenBank/DDBJ databases">
        <title>Novel species isolated from a subtropical stream in China.</title>
        <authorList>
            <person name="Lu H."/>
        </authorList>
    </citation>
    <scope>NUCLEOTIDE SEQUENCE [LARGE SCALE GENOMIC DNA]</scope>
    <source>
        <strain evidence="4 5">FT94W</strain>
    </source>
</reference>
<feature type="region of interest" description="Disordered" evidence="2">
    <location>
        <begin position="367"/>
        <end position="410"/>
    </location>
</feature>
<dbReference type="InterPro" id="IPR038522">
    <property type="entry name" value="T4/T6SS_DotU_sf"/>
</dbReference>
<dbReference type="InterPro" id="IPR017733">
    <property type="entry name" value="OmpA-like_dom_proteobacteria"/>
</dbReference>
<feature type="non-terminal residue" evidence="4">
    <location>
        <position position="1"/>
    </location>
</feature>
<dbReference type="PROSITE" id="PS51123">
    <property type="entry name" value="OMPA_2"/>
    <property type="match status" value="1"/>
</dbReference>
<dbReference type="Proteomes" id="UP000449678">
    <property type="component" value="Unassembled WGS sequence"/>
</dbReference>
<dbReference type="InterPro" id="IPR036737">
    <property type="entry name" value="OmpA-like_sf"/>
</dbReference>
<dbReference type="PANTHER" id="PTHR38033">
    <property type="entry name" value="MEMBRANE PROTEIN-RELATED"/>
    <property type="match status" value="1"/>
</dbReference>
<dbReference type="SUPFAM" id="SSF103088">
    <property type="entry name" value="OmpA-like"/>
    <property type="match status" value="1"/>
</dbReference>
<keyword evidence="1" id="KW-0472">Membrane</keyword>
<dbReference type="EMBL" id="WWCO01000051">
    <property type="protein sequence ID" value="MYM37685.1"/>
    <property type="molecule type" value="Genomic_DNA"/>
</dbReference>
<comment type="caution">
    <text evidence="4">The sequence shown here is derived from an EMBL/GenBank/DDBJ whole genome shotgun (WGS) entry which is preliminary data.</text>
</comment>
<dbReference type="NCBIfam" id="TIGR03350">
    <property type="entry name" value="type_VI_ompA"/>
    <property type="match status" value="1"/>
</dbReference>
<accession>A0ABW9VDY1</accession>
<proteinExistence type="predicted"/>
<organism evidence="4 5">
    <name type="scientific">Duganella lactea</name>
    <dbReference type="NCBI Taxonomy" id="2692173"/>
    <lineage>
        <taxon>Bacteria</taxon>
        <taxon>Pseudomonadati</taxon>
        <taxon>Pseudomonadota</taxon>
        <taxon>Betaproteobacteria</taxon>
        <taxon>Burkholderiales</taxon>
        <taxon>Oxalobacteraceae</taxon>
        <taxon>Telluria group</taxon>
        <taxon>Duganella</taxon>
    </lineage>
</organism>
<name>A0ABW9VDY1_9BURK</name>
<dbReference type="PANTHER" id="PTHR38033:SF1">
    <property type="entry name" value="DOTU FAMILY TYPE IV_VI SECRETION SYSTEM PROTEIN"/>
    <property type="match status" value="1"/>
</dbReference>
<evidence type="ECO:0000256" key="2">
    <source>
        <dbReference type="SAM" id="MobiDB-lite"/>
    </source>
</evidence>
<dbReference type="InterPro" id="IPR017732">
    <property type="entry name" value="T4/T6SS_DotU"/>
</dbReference>
<feature type="domain" description="OmpA-like" evidence="3">
    <location>
        <begin position="286"/>
        <end position="407"/>
    </location>
</feature>
<protein>
    <submittedName>
        <fullName evidence="4">Type VI secretion system protein TssL</fullName>
    </submittedName>
</protein>